<feature type="domain" description="FH2" evidence="3">
    <location>
        <begin position="1631"/>
        <end position="2012"/>
    </location>
</feature>
<dbReference type="InterPro" id="IPR015425">
    <property type="entry name" value="FH2_Formin"/>
</dbReference>
<accession>A0A0L0DVW4</accession>
<dbReference type="PROSITE" id="PS50245">
    <property type="entry name" value="CAP_GLY_2"/>
    <property type="match status" value="1"/>
</dbReference>
<dbReference type="InterPro" id="IPR042201">
    <property type="entry name" value="FH2_Formin_sf"/>
</dbReference>
<dbReference type="SMART" id="SM00498">
    <property type="entry name" value="FH2"/>
    <property type="match status" value="1"/>
</dbReference>
<feature type="domain" description="CAP-Gly" evidence="2">
    <location>
        <begin position="138"/>
        <end position="180"/>
    </location>
</feature>
<dbReference type="SMART" id="SM01052">
    <property type="entry name" value="CAP_GLY"/>
    <property type="match status" value="1"/>
</dbReference>
<feature type="compositionally biased region" description="Low complexity" evidence="1">
    <location>
        <begin position="1062"/>
        <end position="1075"/>
    </location>
</feature>
<dbReference type="InterPro" id="IPR011989">
    <property type="entry name" value="ARM-like"/>
</dbReference>
<evidence type="ECO:0000313" key="5">
    <source>
        <dbReference type="Proteomes" id="UP000054408"/>
    </source>
</evidence>
<evidence type="ECO:0000259" key="2">
    <source>
        <dbReference type="PROSITE" id="PS50245"/>
    </source>
</evidence>
<dbReference type="Gene3D" id="1.20.58.2220">
    <property type="entry name" value="Formin, FH2 domain"/>
    <property type="match status" value="1"/>
</dbReference>
<evidence type="ECO:0000313" key="4">
    <source>
        <dbReference type="EMBL" id="KNC56360.1"/>
    </source>
</evidence>
<dbReference type="Gene3D" id="2.30.30.190">
    <property type="entry name" value="CAP Gly-rich-like domain"/>
    <property type="match status" value="1"/>
</dbReference>
<dbReference type="Pfam" id="PF01302">
    <property type="entry name" value="CAP_GLY"/>
    <property type="match status" value="1"/>
</dbReference>
<dbReference type="PROSITE" id="PS51444">
    <property type="entry name" value="FH2"/>
    <property type="match status" value="1"/>
</dbReference>
<keyword evidence="5" id="KW-1185">Reference proteome</keyword>
<dbReference type="InterPro" id="IPR051425">
    <property type="entry name" value="Formin_Homology"/>
</dbReference>
<dbReference type="eggNOG" id="KOG1924">
    <property type="taxonomic scope" value="Eukaryota"/>
</dbReference>
<dbReference type="PANTHER" id="PTHR45725">
    <property type="entry name" value="FORMIN HOMOLOGY 2 FAMILY MEMBER"/>
    <property type="match status" value="1"/>
</dbReference>
<reference evidence="4 5" key="1">
    <citation type="submission" date="2010-05" db="EMBL/GenBank/DDBJ databases">
        <title>The Genome Sequence of Thecamonas trahens ATCC 50062.</title>
        <authorList>
            <consortium name="The Broad Institute Genome Sequencing Platform"/>
            <person name="Russ C."/>
            <person name="Cuomo C."/>
            <person name="Shea T."/>
            <person name="Young S.K."/>
            <person name="Zeng Q."/>
            <person name="Koehrsen M."/>
            <person name="Haas B."/>
            <person name="Borodovsky M."/>
            <person name="Guigo R."/>
            <person name="Alvarado L."/>
            <person name="Berlin A."/>
            <person name="Bochicchio J."/>
            <person name="Borenstein D."/>
            <person name="Chapman S."/>
            <person name="Chen Z."/>
            <person name="Freedman E."/>
            <person name="Gellesch M."/>
            <person name="Goldberg J."/>
            <person name="Griggs A."/>
            <person name="Gujja S."/>
            <person name="Heilman E."/>
            <person name="Heiman D."/>
            <person name="Hepburn T."/>
            <person name="Howarth C."/>
            <person name="Jen D."/>
            <person name="Larson L."/>
            <person name="Mehta T."/>
            <person name="Park D."/>
            <person name="Pearson M."/>
            <person name="Roberts A."/>
            <person name="Saif S."/>
            <person name="Shenoy N."/>
            <person name="Sisk P."/>
            <person name="Stolte C."/>
            <person name="Sykes S."/>
            <person name="Thomson T."/>
            <person name="Walk T."/>
            <person name="White J."/>
            <person name="Yandava C."/>
            <person name="Burger G."/>
            <person name="Gray M.W."/>
            <person name="Holland P.W.H."/>
            <person name="King N."/>
            <person name="Lang F.B.F."/>
            <person name="Roger A.J."/>
            <person name="Ruiz-Trillo I."/>
            <person name="Lander E."/>
            <person name="Nusbaum C."/>
        </authorList>
    </citation>
    <scope>NUCLEOTIDE SEQUENCE [LARGE SCALE GENOMIC DNA]</scope>
    <source>
        <strain evidence="4 5">ATCC 50062</strain>
    </source>
</reference>
<dbReference type="RefSeq" id="XP_013760875.1">
    <property type="nucleotide sequence ID" value="XM_013905421.1"/>
</dbReference>
<name>A0A0L0DVW4_THETB</name>
<feature type="region of interest" description="Disordered" evidence="1">
    <location>
        <begin position="1043"/>
        <end position="1077"/>
    </location>
</feature>
<dbReference type="SUPFAM" id="SSF48371">
    <property type="entry name" value="ARM repeat"/>
    <property type="match status" value="1"/>
</dbReference>
<dbReference type="InterPro" id="IPR016024">
    <property type="entry name" value="ARM-type_fold"/>
</dbReference>
<feature type="region of interest" description="Disordered" evidence="1">
    <location>
        <begin position="1574"/>
        <end position="1632"/>
    </location>
</feature>
<feature type="compositionally biased region" description="Basic residues" evidence="1">
    <location>
        <begin position="2002"/>
        <end position="2018"/>
    </location>
</feature>
<sequence length="2018" mass="215021">MEHVPHSLRKAHPPRAGAQWSGTAVRVALGTLARLSGAPQAVVDVLAAAPAAAEAALRKALACPALAQPLLANLSEPLGAATEVARYLRSLHPAGAAPLDLLPHVPKSQQAAFRGGPIPLGARVMVNSRLVGSLRYLGPVAFASGVWAGIELDKRAGKHDGTVEGVRYFAAKAKHGILVDPARVLVESLGSFVLPSDPDALSASRSLSSAARLELNAALTSIKTGLTEQVQALGQDLRACVSLADPLPVELARDQLVFHMAVIAGRARESGISAADAAYENRLVGLEPPEPGVSSPSVEAHLRSAGTRAGSEYETELAKLPRHEATVLALRHASLRAKLDLDLAVHEASANDSLSVSIHALDRQLAEGVAREAQALTTALSDVEPGSDEATIIRAAAETRIKTLEYEAAVERDKLEAKHKARLEARSGSARAALQHTIEHDVQLAVLRHKQYALEKAALGARQQHRELALATSLDASSHELNRSGVQLSDAIASAKLQVAMETVRDEAKLEEAHHRLALNDQHLAENMALALHMETLRHQHDARVAALTASLMLSCERERALASDPRAAAAVSSKYVAAAERARADADADLAALLAGRKQALASRQAAQSLQLQVLDARHALELDQLDHALHARLELLQEIDTASGGADAAAKLAAFESECVSERMHTAARHLAERRAHVATAAQAELHEAGSEQEAAASALAKLHTAAAASESAAAAAESQQSAARAELVTTAIAAAAATPPHPLDHELEVFGARYDAASQTALSQTLSSTVAVLLELDTAEQTASSSTGDLIDAGAAAFESGSRAAAQRRHAAARDIAKTKAKVAMAKARRELADEPMALSAKLKTLRANLTAELVSLEELAHTPRASNSTVFTPRSVRASVVAQRQTVEAAERSAVIAVARADAVRTLESKLTECDARFHAGELTADQCNALKNAARERNRALLTTLEDDVAIELHHRHTMQRSHLAARAAHDVLRTKLQTYKNELAVLSKLQARGVATPSPSGGPPAAATPIPRLDLTSPLVALPQGSLPHASFSFSGSVTPLSTPAATPGESPRVASPSSEPEPGSSSGSDVELYKAPQYFATMLKLGDESLSHEALRRALRAGGASFAAELDDGGGLDAIVENLVMASRAPKLTPPEQASVANVAHSLAELLAVSPQHFDVVERHGSARGAIVSLLRWPLPALREPLLQVLLAWVGREPSANAHAHLRAFEQVAQDWRYPYRFKHVLGLVGSANSDFELARLALQLLNAVLDGLGDADARAALREEWMAHGLGAALNAFEDDTEAYGDAADALVAFREQAAADGAALVMHGVDMRSPSAMAQFLAEHLRVGSQRAYHAFVAIMQLLVSLPTLGSLAEASWPLLAERLARMVDVPTADELATCAQPLRDEGHPALTAAMGYLAEINELPGTTVPRTLRMQASTHTRAYVDGLVNRVCTLEDELAASLKRASDLESTRPEVAHALDVHAANVAAIRQQARDAQRAAVSMYEARLKAEARRAAKAVEHYSLEITRLSRKVAATLKKAAMLDIDADSRLKAARVRFRLGVRRIIVKRRMAASFAVTHVDGRRAGGAGVLTGGPPPPPPPPGRGPPPPPPPPGGGRGPPPPPPPGGPRPPPPPGAGLGRGAALRKPRLPMKKLHWTKLKPAQVRGTVFESMHPEKWTLDYEQLESLFTSSRPKLQAASAAPSKPKKVLLLDGKKSNAIGILMAQIKVPPEALREAILDLDTRVLNEDAVCGLLKQLPTPDEIETLASYDGDLGVLGKSERVVMAIMDVPRLRPRLESIRTKLQFEERSTDITTGLTMVSAALTDILESQALSKVLELVLAVGNFMNGYPSLGFRLSFLNKLRDTKSQDNRTTLLHVLVDFLATKHPNVLCFVEDLSHVEQGARYSLELLEAQVTELTVALKVIGRELELVAPTDRFVEVMGVFAEGANAALADMHNSIAAIKTTYAKTAKAYGESPAKVKAQEFCGKFLDFVLAVQKAQRDNQRQREREAKKRRREAARAARHGHPN</sequence>
<proteinExistence type="predicted"/>
<dbReference type="EMBL" id="GL349441">
    <property type="protein sequence ID" value="KNC56360.1"/>
    <property type="molecule type" value="Genomic_DNA"/>
</dbReference>
<evidence type="ECO:0000259" key="3">
    <source>
        <dbReference type="PROSITE" id="PS51444"/>
    </source>
</evidence>
<dbReference type="PANTHER" id="PTHR45725:SF1">
    <property type="entry name" value="DISHEVELLED ASSOCIATED ACTIVATOR OF MORPHOGENESIS, ISOFORM D"/>
    <property type="match status" value="1"/>
</dbReference>
<protein>
    <recommendedName>
        <fullName evidence="6">CAP-Gly domain-containing protein</fullName>
    </recommendedName>
</protein>
<dbReference type="Proteomes" id="UP000054408">
    <property type="component" value="Unassembled WGS sequence"/>
</dbReference>
<dbReference type="Gene3D" id="1.25.10.10">
    <property type="entry name" value="Leucine-rich Repeat Variant"/>
    <property type="match status" value="1"/>
</dbReference>
<dbReference type="Pfam" id="PF02181">
    <property type="entry name" value="FH2"/>
    <property type="match status" value="1"/>
</dbReference>
<evidence type="ECO:0008006" key="6">
    <source>
        <dbReference type="Google" id="ProtNLM"/>
    </source>
</evidence>
<feature type="region of interest" description="Disordered" evidence="1">
    <location>
        <begin position="1991"/>
        <end position="2018"/>
    </location>
</feature>
<dbReference type="OrthoDB" id="1668162at2759"/>
<evidence type="ECO:0000256" key="1">
    <source>
        <dbReference type="SAM" id="MobiDB-lite"/>
    </source>
</evidence>
<organism evidence="4 5">
    <name type="scientific">Thecamonas trahens ATCC 50062</name>
    <dbReference type="NCBI Taxonomy" id="461836"/>
    <lineage>
        <taxon>Eukaryota</taxon>
        <taxon>Apusozoa</taxon>
        <taxon>Apusomonadida</taxon>
        <taxon>Apusomonadidae</taxon>
        <taxon>Thecamonas</taxon>
    </lineage>
</organism>
<dbReference type="SUPFAM" id="SSF101447">
    <property type="entry name" value="Formin homology 2 domain (FH2 domain)"/>
    <property type="match status" value="1"/>
</dbReference>
<dbReference type="STRING" id="461836.A0A0L0DVW4"/>
<dbReference type="eggNOG" id="KOG4568">
    <property type="taxonomic scope" value="Eukaryota"/>
</dbReference>
<dbReference type="InterPro" id="IPR010472">
    <property type="entry name" value="FH3_dom"/>
</dbReference>
<dbReference type="GeneID" id="25562014"/>
<dbReference type="SUPFAM" id="SSF74924">
    <property type="entry name" value="Cap-Gly domain"/>
    <property type="match status" value="1"/>
</dbReference>
<dbReference type="Pfam" id="PF06367">
    <property type="entry name" value="Drf_FH3"/>
    <property type="match status" value="1"/>
</dbReference>
<dbReference type="SMART" id="SM01139">
    <property type="entry name" value="Drf_FH3"/>
    <property type="match status" value="1"/>
</dbReference>
<gene>
    <name evidence="4" type="ORF">AMSG_02330</name>
</gene>
<feature type="compositionally biased region" description="Basic and acidic residues" evidence="1">
    <location>
        <begin position="1991"/>
        <end position="2001"/>
    </location>
</feature>
<dbReference type="InterPro" id="IPR000938">
    <property type="entry name" value="CAP-Gly_domain"/>
</dbReference>
<dbReference type="PROSITE" id="PS00845">
    <property type="entry name" value="CAP_GLY_1"/>
    <property type="match status" value="1"/>
</dbReference>
<dbReference type="InterPro" id="IPR036859">
    <property type="entry name" value="CAP-Gly_dom_sf"/>
</dbReference>
<dbReference type="GO" id="GO:0003779">
    <property type="term" value="F:actin binding"/>
    <property type="evidence" value="ECO:0007669"/>
    <property type="project" value="InterPro"/>
</dbReference>
<feature type="compositionally biased region" description="Pro residues" evidence="1">
    <location>
        <begin position="1584"/>
        <end position="1625"/>
    </location>
</feature>